<organism evidence="1 2">
    <name type="scientific">Gossypium harknessii</name>
    <dbReference type="NCBI Taxonomy" id="34285"/>
    <lineage>
        <taxon>Eukaryota</taxon>
        <taxon>Viridiplantae</taxon>
        <taxon>Streptophyta</taxon>
        <taxon>Embryophyta</taxon>
        <taxon>Tracheophyta</taxon>
        <taxon>Spermatophyta</taxon>
        <taxon>Magnoliopsida</taxon>
        <taxon>eudicotyledons</taxon>
        <taxon>Gunneridae</taxon>
        <taxon>Pentapetalae</taxon>
        <taxon>rosids</taxon>
        <taxon>malvids</taxon>
        <taxon>Malvales</taxon>
        <taxon>Malvaceae</taxon>
        <taxon>Malvoideae</taxon>
        <taxon>Gossypium</taxon>
    </lineage>
</organism>
<accession>A0A7J9HHG7</accession>
<dbReference type="AlphaFoldDB" id="A0A7J9HHG7"/>
<keyword evidence="2" id="KW-1185">Reference proteome</keyword>
<proteinExistence type="predicted"/>
<dbReference type="Proteomes" id="UP000593560">
    <property type="component" value="Unassembled WGS sequence"/>
</dbReference>
<evidence type="ECO:0000313" key="1">
    <source>
        <dbReference type="EMBL" id="MBA0809279.1"/>
    </source>
</evidence>
<gene>
    <name evidence="1" type="ORF">Gohar_024947</name>
</gene>
<reference evidence="1 2" key="1">
    <citation type="journal article" date="2019" name="Genome Biol. Evol.">
        <title>Insights into the evolution of the New World diploid cottons (Gossypium, subgenus Houzingenia) based on genome sequencing.</title>
        <authorList>
            <person name="Grover C.E."/>
            <person name="Arick M.A. 2nd"/>
            <person name="Thrash A."/>
            <person name="Conover J.L."/>
            <person name="Sanders W.S."/>
            <person name="Peterson D.G."/>
            <person name="Frelichowski J.E."/>
            <person name="Scheffler J.A."/>
            <person name="Scheffler B.E."/>
            <person name="Wendel J.F."/>
        </authorList>
    </citation>
    <scope>NUCLEOTIDE SEQUENCE [LARGE SCALE GENOMIC DNA]</scope>
    <source>
        <strain evidence="1">0</strain>
        <tissue evidence="1">Leaf</tissue>
    </source>
</reference>
<evidence type="ECO:0000313" key="2">
    <source>
        <dbReference type="Proteomes" id="UP000593560"/>
    </source>
</evidence>
<sequence>MQDGSDQGFHGKWSDSKFTGIEKVKVSVLM</sequence>
<dbReference type="EMBL" id="JABFAD010000009">
    <property type="protein sequence ID" value="MBA0809279.1"/>
    <property type="molecule type" value="Genomic_DNA"/>
</dbReference>
<protein>
    <submittedName>
        <fullName evidence="1">Uncharacterized protein</fullName>
    </submittedName>
</protein>
<name>A0A7J9HHG7_9ROSI</name>
<comment type="caution">
    <text evidence="1">The sequence shown here is derived from an EMBL/GenBank/DDBJ whole genome shotgun (WGS) entry which is preliminary data.</text>
</comment>
<feature type="non-terminal residue" evidence="1">
    <location>
        <position position="30"/>
    </location>
</feature>